<evidence type="ECO:0000313" key="7">
    <source>
        <dbReference type="Proteomes" id="UP000600247"/>
    </source>
</evidence>
<keyword evidence="3" id="KW-1133">Transmembrane helix</keyword>
<name>A0A917HDA0_9BACL</name>
<dbReference type="PIRSF" id="PIRSF031804">
    <property type="entry name" value="UCP031804"/>
    <property type="match status" value="1"/>
</dbReference>
<evidence type="ECO:0000259" key="5">
    <source>
        <dbReference type="Pfam" id="PF06803"/>
    </source>
</evidence>
<accession>A0A917HDA0</accession>
<comment type="subcellular location">
    <subcellularLocation>
        <location evidence="1">Endomembrane system</location>
        <topology evidence="1">Multi-pass membrane protein</topology>
    </subcellularLocation>
</comment>
<gene>
    <name evidence="6" type="ORF">GCM10010918_34170</name>
</gene>
<dbReference type="AlphaFoldDB" id="A0A917HDA0"/>
<dbReference type="RefSeq" id="WP_188890412.1">
    <property type="nucleotide sequence ID" value="NZ_BMHY01000006.1"/>
</dbReference>
<evidence type="ECO:0000256" key="2">
    <source>
        <dbReference type="ARBA" id="ARBA00022692"/>
    </source>
</evidence>
<evidence type="ECO:0000313" key="6">
    <source>
        <dbReference type="EMBL" id="GGG75117.1"/>
    </source>
</evidence>
<keyword evidence="4" id="KW-0472">Membrane</keyword>
<comment type="caution">
    <text evidence="6">The sequence shown here is derived from an EMBL/GenBank/DDBJ whole genome shotgun (WGS) entry which is preliminary data.</text>
</comment>
<dbReference type="InterPro" id="IPR016983">
    <property type="entry name" value="UCP031804"/>
</dbReference>
<sequence length="137" mass="15310">MQQIVQHQLEEEGKRQRDEEVVKKKFWSKMKKYASKVPFAKEAVSMYFCAIDAKTPLYAKGIAFGALAYFISPIDAIPDALLGLGFTDDATVIAAAVTAIGKHVHAVHRDKAERFFYGEVRERQERSDGFPAAQTNG</sequence>
<organism evidence="6 7">
    <name type="scientific">Paenibacillus radicis</name>
    <name type="common">ex Gao et al. 2016</name>
    <dbReference type="NCBI Taxonomy" id="1737354"/>
    <lineage>
        <taxon>Bacteria</taxon>
        <taxon>Bacillati</taxon>
        <taxon>Bacillota</taxon>
        <taxon>Bacilli</taxon>
        <taxon>Bacillales</taxon>
        <taxon>Paenibacillaceae</taxon>
        <taxon>Paenibacillus</taxon>
    </lineage>
</organism>
<dbReference type="EMBL" id="BMHY01000006">
    <property type="protein sequence ID" value="GGG75117.1"/>
    <property type="molecule type" value="Genomic_DNA"/>
</dbReference>
<keyword evidence="7" id="KW-1185">Reference proteome</keyword>
<dbReference type="InterPro" id="IPR010652">
    <property type="entry name" value="DUF1232"/>
</dbReference>
<dbReference type="Proteomes" id="UP000600247">
    <property type="component" value="Unassembled WGS sequence"/>
</dbReference>
<protein>
    <recommendedName>
        <fullName evidence="5">DUF1232 domain-containing protein</fullName>
    </recommendedName>
</protein>
<evidence type="ECO:0000256" key="1">
    <source>
        <dbReference type="ARBA" id="ARBA00004127"/>
    </source>
</evidence>
<proteinExistence type="predicted"/>
<keyword evidence="2" id="KW-0812">Transmembrane</keyword>
<evidence type="ECO:0000256" key="4">
    <source>
        <dbReference type="ARBA" id="ARBA00023136"/>
    </source>
</evidence>
<dbReference type="GO" id="GO:0012505">
    <property type="term" value="C:endomembrane system"/>
    <property type="evidence" value="ECO:0007669"/>
    <property type="project" value="UniProtKB-SubCell"/>
</dbReference>
<dbReference type="Pfam" id="PF06803">
    <property type="entry name" value="DUF1232"/>
    <property type="match status" value="1"/>
</dbReference>
<feature type="domain" description="DUF1232" evidence="5">
    <location>
        <begin position="59"/>
        <end position="94"/>
    </location>
</feature>
<evidence type="ECO:0000256" key="3">
    <source>
        <dbReference type="ARBA" id="ARBA00022989"/>
    </source>
</evidence>
<reference evidence="6 7" key="1">
    <citation type="journal article" date="2014" name="Int. J. Syst. Evol. Microbiol.">
        <title>Complete genome sequence of Corynebacterium casei LMG S-19264T (=DSM 44701T), isolated from a smear-ripened cheese.</title>
        <authorList>
            <consortium name="US DOE Joint Genome Institute (JGI-PGF)"/>
            <person name="Walter F."/>
            <person name="Albersmeier A."/>
            <person name="Kalinowski J."/>
            <person name="Ruckert C."/>
        </authorList>
    </citation>
    <scope>NUCLEOTIDE SEQUENCE [LARGE SCALE GENOMIC DNA]</scope>
    <source>
        <strain evidence="6 7">CGMCC 1.15286</strain>
    </source>
</reference>